<keyword evidence="2" id="KW-1185">Reference proteome</keyword>
<proteinExistence type="predicted"/>
<dbReference type="EMBL" id="CP060394">
    <property type="protein sequence ID" value="QNI32807.1"/>
    <property type="molecule type" value="Genomic_DNA"/>
</dbReference>
<dbReference type="KEGG" id="adin:H7849_02055"/>
<organism evidence="1 2">
    <name type="scientific">Alloacidobacterium dinghuense</name>
    <dbReference type="NCBI Taxonomy" id="2763107"/>
    <lineage>
        <taxon>Bacteria</taxon>
        <taxon>Pseudomonadati</taxon>
        <taxon>Acidobacteriota</taxon>
        <taxon>Terriglobia</taxon>
        <taxon>Terriglobales</taxon>
        <taxon>Acidobacteriaceae</taxon>
        <taxon>Alloacidobacterium</taxon>
    </lineage>
</organism>
<evidence type="ECO:0000313" key="2">
    <source>
        <dbReference type="Proteomes" id="UP000515312"/>
    </source>
</evidence>
<accession>A0A7G8BJT7</accession>
<protein>
    <recommendedName>
        <fullName evidence="3">DUF91 domain-containing protein</fullName>
    </recommendedName>
</protein>
<name>A0A7G8BJT7_9BACT</name>
<dbReference type="RefSeq" id="WP_186743761.1">
    <property type="nucleotide sequence ID" value="NZ_CP060394.1"/>
</dbReference>
<reference evidence="1 2" key="1">
    <citation type="submission" date="2020-08" db="EMBL/GenBank/DDBJ databases">
        <title>Edaphobacter telluris sp. nov. and Acidobacterium dinghuensis sp. nov., two acidobacteria isolated from forest soil.</title>
        <authorList>
            <person name="Fu J."/>
            <person name="Qiu L."/>
        </authorList>
    </citation>
    <scope>NUCLEOTIDE SEQUENCE [LARGE SCALE GENOMIC DNA]</scope>
    <source>
        <strain evidence="1">4Y35</strain>
    </source>
</reference>
<dbReference type="Proteomes" id="UP000515312">
    <property type="component" value="Chromosome"/>
</dbReference>
<sequence>MPPIQTETSAAELASALESFLAEHPRAAVLEDGRVLFEMQTARYALSAEHGRCVLHLWSEDRNLVRTVMNLDARKNVLRIETRRFGQTKPQTLQLVPDRDTRTPTTREATRKKFLRMLERVMTRAFPDLALDSLGNATDLEHSFGPAYARGVLVRGPIAWAVIAVNAEETQATVDGALTLGILWLAYCREHSGGRRVFEGLKVIVPAGAAAVTRGRMAWLNPSLAKWELYELDERCETVESAQIGDEGNLDIRLVHSFSHERALERSQATVDRLLALLPVRMKARTEIRPLSSTEISFRLHGLEFARIRHGLVAGSFDRQDTITFGAGANETPLTHETEDLFRELIQRVHDGRFAGGSVRNPLYRLQPERWLESELRQGLAELEPSIREEFVYVQVPAFAGGDRGMIDLLSVTRSGRLMVLELKADEDLHLPLQGLDYWLRVRQVHAKGELQTHGYFNGVELSPEPPLLMLVAPALRIHPANETVLRYLKPEVDWTLIALDEHWRQRRRVIFRKRSER</sequence>
<evidence type="ECO:0008006" key="3">
    <source>
        <dbReference type="Google" id="ProtNLM"/>
    </source>
</evidence>
<gene>
    <name evidence="1" type="ORF">H7849_02055</name>
</gene>
<evidence type="ECO:0000313" key="1">
    <source>
        <dbReference type="EMBL" id="QNI32807.1"/>
    </source>
</evidence>
<dbReference type="AlphaFoldDB" id="A0A7G8BJT7"/>